<evidence type="ECO:0000256" key="1">
    <source>
        <dbReference type="PROSITE-ProRule" id="PRU00339"/>
    </source>
</evidence>
<feature type="repeat" description="TPR" evidence="1">
    <location>
        <begin position="149"/>
        <end position="182"/>
    </location>
</feature>
<accession>A0ABQ5KLG4</accession>
<reference evidence="3" key="1">
    <citation type="submission" date="2022-03" db="EMBL/GenBank/DDBJ databases">
        <title>Draft genome sequence of Aduncisulcus paluster, a free-living microaerophilic Fornicata.</title>
        <authorList>
            <person name="Yuyama I."/>
            <person name="Kume K."/>
            <person name="Tamura T."/>
            <person name="Inagaki Y."/>
            <person name="Hashimoto T."/>
        </authorList>
    </citation>
    <scope>NUCLEOTIDE SEQUENCE</scope>
    <source>
        <strain evidence="3">NY0171</strain>
    </source>
</reference>
<evidence type="ECO:0000256" key="2">
    <source>
        <dbReference type="SAM" id="MobiDB-lite"/>
    </source>
</evidence>
<keyword evidence="1" id="KW-0802">TPR repeat</keyword>
<feature type="region of interest" description="Disordered" evidence="2">
    <location>
        <begin position="712"/>
        <end position="747"/>
    </location>
</feature>
<feature type="repeat" description="TPR" evidence="1">
    <location>
        <begin position="499"/>
        <end position="532"/>
    </location>
</feature>
<sequence>MPGVPNQAPPQSSRPMTAVRAAGYSSAGRPGTGARNYSSKHSKLPKKEIITREQRIRTLEARVHEHINACCDAMEKKDYKTAISEAQIAIRSDKKLIKEDGASKESNESDLTFSTQLCLAQSQEGAGDYEEAIRTYTSMLKHHKEIQEAEIRLHIGNLYFKLEKYETSIKMYRMGIDMIPPTHNRLRMLFGRNIGQAFMSLGQWSDAVSTLDSSSFDSLEADAERSQSQTGDEEDESPEVDFQSLYNLLICYYATGDQTMMFEVFSRLITADQKFTTDSAGDSLALNLAKQARERRRLLLQAARLIAPVCAENEATGFDAVSTLLRQSGLGKLASSLELAKASAFMHTRDFTSAESVLKTMERRGGGSSLDMITGGTDSSQYGTGTSGGDKAQSSLEGIYTNLSFLSLAKGDVESAEKHAESALGCDRYAPQALVNDGCVKMRKGEIEAARDIFSEAVRLSSDSVEAMYNLSLCHRMLGHYTSALRTLQRLNVAVPDLPSVVYLLGDTSFLAGQKEEAVRYLEQCVSLAPFDSTVHCRLGEIHSKMGDIPAAVNCMCEAERCDPSNATVLEWLSSHYISQEAYEQALPLLRRLSLLASTSTMSIGVDGNIEGTSDLCEKCKWLLLAASCERRLGLVDEATSTYDAIVSEFPACREALRHLVRLCNNNGDSVKAARYQKELDQAVSLAAKQEARVLMEKKEEPVKIDFKASEVEEDSRFSGRPTPKLPSRDDDIFDDDDMLGDDFLPE</sequence>
<dbReference type="Proteomes" id="UP001057375">
    <property type="component" value="Unassembled WGS sequence"/>
</dbReference>
<dbReference type="Pfam" id="PF13432">
    <property type="entry name" value="TPR_16"/>
    <property type="match status" value="1"/>
</dbReference>
<dbReference type="Gene3D" id="1.25.40.10">
    <property type="entry name" value="Tetratricopeptide repeat domain"/>
    <property type="match status" value="2"/>
</dbReference>
<feature type="repeat" description="TPR" evidence="1">
    <location>
        <begin position="533"/>
        <end position="566"/>
    </location>
</feature>
<dbReference type="SUPFAM" id="SSF48452">
    <property type="entry name" value="TPR-like"/>
    <property type="match status" value="2"/>
</dbReference>
<keyword evidence="4" id="KW-1185">Reference proteome</keyword>
<dbReference type="EMBL" id="BQXS01009947">
    <property type="protein sequence ID" value="GKT32159.1"/>
    <property type="molecule type" value="Genomic_DNA"/>
</dbReference>
<dbReference type="Pfam" id="PF13181">
    <property type="entry name" value="TPR_8"/>
    <property type="match status" value="2"/>
</dbReference>
<protein>
    <submittedName>
        <fullName evidence="3">Intraflagellar transport protein 88 homolog</fullName>
    </submittedName>
</protein>
<proteinExistence type="predicted"/>
<feature type="region of interest" description="Disordered" evidence="2">
    <location>
        <begin position="1"/>
        <end position="47"/>
    </location>
</feature>
<organism evidence="3 4">
    <name type="scientific">Aduncisulcus paluster</name>
    <dbReference type="NCBI Taxonomy" id="2918883"/>
    <lineage>
        <taxon>Eukaryota</taxon>
        <taxon>Metamonada</taxon>
        <taxon>Carpediemonas-like organisms</taxon>
        <taxon>Aduncisulcus</taxon>
    </lineage>
</organism>
<dbReference type="PANTHER" id="PTHR44117">
    <property type="entry name" value="INTRAFLAGELLAR TRANSPORT PROTEIN 88 HOMOLOG"/>
    <property type="match status" value="1"/>
</dbReference>
<feature type="compositionally biased region" description="Acidic residues" evidence="2">
    <location>
        <begin position="732"/>
        <end position="747"/>
    </location>
</feature>
<feature type="region of interest" description="Disordered" evidence="2">
    <location>
        <begin position="365"/>
        <end position="390"/>
    </location>
</feature>
<comment type="caution">
    <text evidence="3">The sequence shown here is derived from an EMBL/GenBank/DDBJ whole genome shotgun (WGS) entry which is preliminary data.</text>
</comment>
<dbReference type="SMART" id="SM00028">
    <property type="entry name" value="TPR"/>
    <property type="match status" value="8"/>
</dbReference>
<evidence type="ECO:0000313" key="3">
    <source>
        <dbReference type="EMBL" id="GKT32159.1"/>
    </source>
</evidence>
<dbReference type="InterPro" id="IPR011990">
    <property type="entry name" value="TPR-like_helical_dom_sf"/>
</dbReference>
<name>A0ABQ5KLG4_9EUKA</name>
<dbReference type="InterPro" id="IPR019734">
    <property type="entry name" value="TPR_rpt"/>
</dbReference>
<dbReference type="PANTHER" id="PTHR44117:SF1">
    <property type="entry name" value="INTRAFLAGELLAR TRANSPORT PROTEIN 88 HOMOLOG"/>
    <property type="match status" value="1"/>
</dbReference>
<feature type="region of interest" description="Disordered" evidence="2">
    <location>
        <begin position="219"/>
        <end position="239"/>
    </location>
</feature>
<evidence type="ECO:0000313" key="4">
    <source>
        <dbReference type="Proteomes" id="UP001057375"/>
    </source>
</evidence>
<dbReference type="PROSITE" id="PS50005">
    <property type="entry name" value="TPR"/>
    <property type="match status" value="4"/>
</dbReference>
<feature type="repeat" description="TPR" evidence="1">
    <location>
        <begin position="431"/>
        <end position="464"/>
    </location>
</feature>
<gene>
    <name evidence="3" type="ORF">ADUPG1_006368</name>
</gene>